<dbReference type="GO" id="GO:0008757">
    <property type="term" value="F:S-adenosylmethionine-dependent methyltransferase activity"/>
    <property type="evidence" value="ECO:0007669"/>
    <property type="project" value="InterPro"/>
</dbReference>
<dbReference type="PANTHER" id="PTHR43591">
    <property type="entry name" value="METHYLTRANSFERASE"/>
    <property type="match status" value="1"/>
</dbReference>
<dbReference type="PANTHER" id="PTHR43591:SF24">
    <property type="entry name" value="2-METHOXY-6-POLYPRENYL-1,4-BENZOQUINOL METHYLASE, MITOCHONDRIAL"/>
    <property type="match status" value="1"/>
</dbReference>
<organism evidence="2">
    <name type="scientific">marine metagenome</name>
    <dbReference type="NCBI Taxonomy" id="408172"/>
    <lineage>
        <taxon>unclassified sequences</taxon>
        <taxon>metagenomes</taxon>
        <taxon>ecological metagenomes</taxon>
    </lineage>
</organism>
<evidence type="ECO:0000259" key="1">
    <source>
        <dbReference type="Pfam" id="PF08241"/>
    </source>
</evidence>
<dbReference type="InterPro" id="IPR013216">
    <property type="entry name" value="Methyltransf_11"/>
</dbReference>
<feature type="domain" description="Methyltransferase type 11" evidence="1">
    <location>
        <begin position="52"/>
        <end position="147"/>
    </location>
</feature>
<proteinExistence type="predicted"/>
<dbReference type="Gene3D" id="3.40.50.150">
    <property type="entry name" value="Vaccinia Virus protein VP39"/>
    <property type="match status" value="1"/>
</dbReference>
<dbReference type="EMBL" id="UINC01145437">
    <property type="protein sequence ID" value="SVD35565.1"/>
    <property type="molecule type" value="Genomic_DNA"/>
</dbReference>
<gene>
    <name evidence="2" type="ORF">METZ01_LOCUS388419</name>
</gene>
<reference evidence="2" key="1">
    <citation type="submission" date="2018-05" db="EMBL/GenBank/DDBJ databases">
        <authorList>
            <person name="Lanie J.A."/>
            <person name="Ng W.-L."/>
            <person name="Kazmierczak K.M."/>
            <person name="Andrzejewski T.M."/>
            <person name="Davidsen T.M."/>
            <person name="Wayne K.J."/>
            <person name="Tettelin H."/>
            <person name="Glass J.I."/>
            <person name="Rusch D."/>
            <person name="Podicherti R."/>
            <person name="Tsui H.-C.T."/>
            <person name="Winkler M.E."/>
        </authorList>
    </citation>
    <scope>NUCLEOTIDE SEQUENCE</scope>
</reference>
<feature type="non-terminal residue" evidence="2">
    <location>
        <position position="249"/>
    </location>
</feature>
<dbReference type="CDD" id="cd02440">
    <property type="entry name" value="AdoMet_MTases"/>
    <property type="match status" value="1"/>
</dbReference>
<dbReference type="Pfam" id="PF08241">
    <property type="entry name" value="Methyltransf_11"/>
    <property type="match status" value="1"/>
</dbReference>
<name>A0A382UP37_9ZZZZ</name>
<dbReference type="AlphaFoldDB" id="A0A382UP37"/>
<evidence type="ECO:0000313" key="2">
    <source>
        <dbReference type="EMBL" id="SVD35565.1"/>
    </source>
</evidence>
<sequence>MSPDERSHREVVRSQFAAQSARFDKSLHYLDAQDMVTWISRNLQLRSHFSVLDVATGTGLLARAIAPNVRQVIGLDTTPEMLQIGKEQAQNEALTNILFEDGVAEQLPYPNQSFDLVASRLAVHHFQHPLGPFQEMSRVCRLGGHVATIDITSSPDAEVAVIHNRLERLRDPSHTRAMHIDELRQLNEISGLEITHTSQADVVLDVERWMDLTNTKPQARAAIRQAMEAELAGGPPTGMRPLRKAEELM</sequence>
<protein>
    <recommendedName>
        <fullName evidence="1">Methyltransferase type 11 domain-containing protein</fullName>
    </recommendedName>
</protein>
<accession>A0A382UP37</accession>
<dbReference type="InterPro" id="IPR029063">
    <property type="entry name" value="SAM-dependent_MTases_sf"/>
</dbReference>
<dbReference type="SUPFAM" id="SSF53335">
    <property type="entry name" value="S-adenosyl-L-methionine-dependent methyltransferases"/>
    <property type="match status" value="1"/>
</dbReference>